<feature type="non-terminal residue" evidence="1">
    <location>
        <position position="67"/>
    </location>
</feature>
<protein>
    <submittedName>
        <fullName evidence="1">Uncharacterized protein</fullName>
    </submittedName>
</protein>
<proteinExistence type="predicted"/>
<dbReference type="EMBL" id="KZ293450">
    <property type="protein sequence ID" value="PBK64611.1"/>
    <property type="molecule type" value="Genomic_DNA"/>
</dbReference>
<reference evidence="2" key="1">
    <citation type="journal article" date="2017" name="Nat. Ecol. Evol.">
        <title>Genome expansion and lineage-specific genetic innovations in the forest pathogenic fungi Armillaria.</title>
        <authorList>
            <person name="Sipos G."/>
            <person name="Prasanna A.N."/>
            <person name="Walter M.C."/>
            <person name="O'Connor E."/>
            <person name="Balint B."/>
            <person name="Krizsan K."/>
            <person name="Kiss B."/>
            <person name="Hess J."/>
            <person name="Varga T."/>
            <person name="Slot J."/>
            <person name="Riley R."/>
            <person name="Boka B."/>
            <person name="Rigling D."/>
            <person name="Barry K."/>
            <person name="Lee J."/>
            <person name="Mihaltcheva S."/>
            <person name="LaButti K."/>
            <person name="Lipzen A."/>
            <person name="Waldron R."/>
            <person name="Moloney N.M."/>
            <person name="Sperisen C."/>
            <person name="Kredics L."/>
            <person name="Vagvoelgyi C."/>
            <person name="Patrignani A."/>
            <person name="Fitzpatrick D."/>
            <person name="Nagy I."/>
            <person name="Doyle S."/>
            <person name="Anderson J.B."/>
            <person name="Grigoriev I.V."/>
            <person name="Gueldener U."/>
            <person name="Muensterkoetter M."/>
            <person name="Nagy L.G."/>
        </authorList>
    </citation>
    <scope>NUCLEOTIDE SEQUENCE [LARGE SCALE GENOMIC DNA]</scope>
    <source>
        <strain evidence="2">28-4</strain>
    </source>
</reference>
<name>A0A2H3B136_9AGAR</name>
<dbReference type="AlphaFoldDB" id="A0A2H3B136"/>
<evidence type="ECO:0000313" key="2">
    <source>
        <dbReference type="Proteomes" id="UP000218334"/>
    </source>
</evidence>
<dbReference type="Proteomes" id="UP000218334">
    <property type="component" value="Unassembled WGS sequence"/>
</dbReference>
<keyword evidence="2" id="KW-1185">Reference proteome</keyword>
<evidence type="ECO:0000313" key="1">
    <source>
        <dbReference type="EMBL" id="PBK64611.1"/>
    </source>
</evidence>
<gene>
    <name evidence="1" type="ORF">ARMSODRAFT_961786</name>
</gene>
<accession>A0A2H3B136</accession>
<organism evidence="1 2">
    <name type="scientific">Armillaria solidipes</name>
    <dbReference type="NCBI Taxonomy" id="1076256"/>
    <lineage>
        <taxon>Eukaryota</taxon>
        <taxon>Fungi</taxon>
        <taxon>Dikarya</taxon>
        <taxon>Basidiomycota</taxon>
        <taxon>Agaricomycotina</taxon>
        <taxon>Agaricomycetes</taxon>
        <taxon>Agaricomycetidae</taxon>
        <taxon>Agaricales</taxon>
        <taxon>Marasmiineae</taxon>
        <taxon>Physalacriaceae</taxon>
        <taxon>Armillaria</taxon>
    </lineage>
</organism>
<sequence>MTKKALTWSRAGQAEIYMQRRQMHAFRNKIAVFTTMVGRCPTWKTSQVISGYQGLDEKPLLEPVRPA</sequence>